<evidence type="ECO:0000313" key="3">
    <source>
        <dbReference type="Proteomes" id="UP001438292"/>
    </source>
</evidence>
<dbReference type="PANTHER" id="PTHR35004:SF7">
    <property type="entry name" value="INTEGRASE PROTEIN"/>
    <property type="match status" value="1"/>
</dbReference>
<comment type="caution">
    <text evidence="2">The sequence shown here is derived from an EMBL/GenBank/DDBJ whole genome shotgun (WGS) entry which is preliminary data.</text>
</comment>
<accession>A0ABV0H1N3</accession>
<sequence>MSMTPEVREVLRGLAEKLDAARHGEQTALVQEAAVFLGWSPQTVYRQLKQAVGWKSGRKPRSDKGSTMVAEEALVTLGAVQREAIRDNGKQTLFTTTARGMLEQNGIELKVSNSQLNRLIRDRKLNVAAQRCADPVQALRAPHPNHTHEIDPSLCLVYYLKGRQHIMRDRDFYKNKLENFAKVKFKVWRYVLYDKASGVIVPWYCESAGENQHKLFEFLMFAWGEQPGRLFQGLPRFLLWDKGSANTSAAIKNLCRALGVETLEHQAGQARVKGGVEGANNIVETQFESRLRFEPVESIEQLNHAAIAWSRAWNANLIPGQDTRLRRTGLAEPVARIDLWQLIQPQQLLLLPPVEVCKAFMTAKEETRKVRPDLSISFKHPQAERSAVYSLRGLDGVNVGDEVRVNAMVFGDCAIQVAVPVYNGADRVYQVEPERAYDAYGQLLSAPVIGEAYKSMPQTAIEHAASAMDGQAYPGMSAEEIKAARAKKATPFDGALNTHSYLQNVELPAYLPRRGTEHALAVPAIEYPPLTLIEAAKQLKQRVTAAGGEWTQDRFQWLAQRYPAGVPEDQLAALVAELTSPAAGTKSPLRVVKSA</sequence>
<dbReference type="PANTHER" id="PTHR35004">
    <property type="entry name" value="TRANSPOSASE RV3428C-RELATED"/>
    <property type="match status" value="1"/>
</dbReference>
<dbReference type="InterPro" id="IPR001584">
    <property type="entry name" value="Integrase_cat-core"/>
</dbReference>
<dbReference type="Gene3D" id="3.30.420.10">
    <property type="entry name" value="Ribonuclease H-like superfamily/Ribonuclease H"/>
    <property type="match status" value="1"/>
</dbReference>
<dbReference type="SUPFAM" id="SSF53098">
    <property type="entry name" value="Ribonuclease H-like"/>
    <property type="match status" value="1"/>
</dbReference>
<dbReference type="InterPro" id="IPR012337">
    <property type="entry name" value="RNaseH-like_sf"/>
</dbReference>
<dbReference type="PROSITE" id="PS50994">
    <property type="entry name" value="INTEGRASE"/>
    <property type="match status" value="1"/>
</dbReference>
<dbReference type="InterPro" id="IPR036397">
    <property type="entry name" value="RNaseH_sf"/>
</dbReference>
<keyword evidence="3" id="KW-1185">Reference proteome</keyword>
<dbReference type="RefSeq" id="WP_346194181.1">
    <property type="nucleotide sequence ID" value="NZ_JBDJHV010000010.1"/>
</dbReference>
<evidence type="ECO:0000313" key="2">
    <source>
        <dbReference type="EMBL" id="MEO3954000.1"/>
    </source>
</evidence>
<organism evidence="2 3">
    <name type="scientific">Chromobacterium piscinae</name>
    <dbReference type="NCBI Taxonomy" id="686831"/>
    <lineage>
        <taxon>Bacteria</taxon>
        <taxon>Pseudomonadati</taxon>
        <taxon>Pseudomonadota</taxon>
        <taxon>Betaproteobacteria</taxon>
        <taxon>Neisseriales</taxon>
        <taxon>Chromobacteriaceae</taxon>
        <taxon>Chromobacterium</taxon>
    </lineage>
</organism>
<reference evidence="2 3" key="1">
    <citation type="submission" date="2024-05" db="EMBL/GenBank/DDBJ databases">
        <authorList>
            <person name="De Oliveira J.P."/>
            <person name="Noriler S.A."/>
            <person name="De Oliveira A.G."/>
            <person name="Sipoli D.S."/>
        </authorList>
    </citation>
    <scope>NUCLEOTIDE SEQUENCE [LARGE SCALE GENOMIC DNA]</scope>
    <source>
        <strain evidence="2 3">LABIM186</strain>
    </source>
</reference>
<proteinExistence type="predicted"/>
<protein>
    <submittedName>
        <fullName evidence="2">Integrase</fullName>
    </submittedName>
</protein>
<gene>
    <name evidence="2" type="ORF">ABH309_05990</name>
</gene>
<name>A0ABV0H1N3_9NEIS</name>
<feature type="domain" description="Integrase catalytic" evidence="1">
    <location>
        <begin position="148"/>
        <end position="341"/>
    </location>
</feature>
<evidence type="ECO:0000259" key="1">
    <source>
        <dbReference type="PROSITE" id="PS50994"/>
    </source>
</evidence>
<dbReference type="Proteomes" id="UP001438292">
    <property type="component" value="Unassembled WGS sequence"/>
</dbReference>
<dbReference type="EMBL" id="JBDQQU010000004">
    <property type="protein sequence ID" value="MEO3954000.1"/>
    <property type="molecule type" value="Genomic_DNA"/>
</dbReference>